<evidence type="ECO:0000313" key="1">
    <source>
        <dbReference type="EMBL" id="GCE00914.1"/>
    </source>
</evidence>
<comment type="caution">
    <text evidence="1">The sequence shown here is derived from an EMBL/GenBank/DDBJ whole genome shotgun (WGS) entry which is preliminary data.</text>
</comment>
<sequence length="190" mass="20482">MSEAESAAAVVTLSAWSVTLEPVGGSGPWRLDVFSAGNHALDGRPDRAVRHLADADVSALAVTLLRPPHAEEPARGRARLVRDGFGLLLRLLVAPARDEAGLVAHVQEHHRAGLLDDIGRRRPDLIPTTTPPEPRLCLDPVPDIGLSLDQAAQLHERIGRWLDSEGIRAAFADRLVRRRVSAVTTGRSHG</sequence>
<proteinExistence type="predicted"/>
<gene>
    <name evidence="1" type="ORF">EHYA_08641</name>
</gene>
<dbReference type="EMBL" id="BIFH01000043">
    <property type="protein sequence ID" value="GCE00914.1"/>
    <property type="molecule type" value="Genomic_DNA"/>
</dbReference>
<dbReference type="Proteomes" id="UP000286931">
    <property type="component" value="Unassembled WGS sequence"/>
</dbReference>
<protein>
    <submittedName>
        <fullName evidence="1">Uncharacterized protein</fullName>
    </submittedName>
</protein>
<accession>A0A401Z272</accession>
<reference evidence="1 2" key="1">
    <citation type="submission" date="2018-12" db="EMBL/GenBank/DDBJ databases">
        <title>Draft genome sequence of Embleya hyalina NBRC 13850T.</title>
        <authorList>
            <person name="Komaki H."/>
            <person name="Hosoyama A."/>
            <person name="Kimura A."/>
            <person name="Ichikawa N."/>
            <person name="Tamura T."/>
        </authorList>
    </citation>
    <scope>NUCLEOTIDE SEQUENCE [LARGE SCALE GENOMIC DNA]</scope>
    <source>
        <strain evidence="1 2">NBRC 13850</strain>
    </source>
</reference>
<name>A0A401Z272_9ACTN</name>
<evidence type="ECO:0000313" key="2">
    <source>
        <dbReference type="Proteomes" id="UP000286931"/>
    </source>
</evidence>
<dbReference type="AlphaFoldDB" id="A0A401Z272"/>
<keyword evidence="2" id="KW-1185">Reference proteome</keyword>
<organism evidence="1 2">
    <name type="scientific">Embleya hyalina</name>
    <dbReference type="NCBI Taxonomy" id="516124"/>
    <lineage>
        <taxon>Bacteria</taxon>
        <taxon>Bacillati</taxon>
        <taxon>Actinomycetota</taxon>
        <taxon>Actinomycetes</taxon>
        <taxon>Kitasatosporales</taxon>
        <taxon>Streptomycetaceae</taxon>
        <taxon>Embleya</taxon>
    </lineage>
</organism>